<feature type="transmembrane region" description="Helical" evidence="7">
    <location>
        <begin position="20"/>
        <end position="40"/>
    </location>
</feature>
<feature type="transmembrane region" description="Helical" evidence="7">
    <location>
        <begin position="168"/>
        <end position="191"/>
    </location>
</feature>
<keyword evidence="3 6" id="KW-0201">Cytochrome c-type biogenesis</keyword>
<name>A0A1C9CHW1_PLOCA</name>
<keyword evidence="6" id="KW-0793">Thylakoid</keyword>
<evidence type="ECO:0000256" key="3">
    <source>
        <dbReference type="ARBA" id="ARBA00022748"/>
    </source>
</evidence>
<dbReference type="GO" id="GO:0042651">
    <property type="term" value="C:thylakoid membrane"/>
    <property type="evidence" value="ECO:0007669"/>
    <property type="project" value="UniProtKB-UniRule"/>
</dbReference>
<sequence>MCLLNKKNFIWNIIKKLGNLNFSIILLLILACVSIIGTIIEQDQNILFYQINYPIENDSFLNLNWKIIIFFGLDHIYMTLWFILLLTLFFCSLIVCTFSRQLPSLRNARNWKFLQQTKNLRKFADFKVFYYKSLSNIIYSLNHEKYYTFHKNKSLYAYKGLLGRIAPIFVHFSIILTLIGSLLGLFGGFMIQEMIPNGEIFHLKNSSKAGIYSYLPIDLIGRVDNFIIEYNKDNSIKQFFSSISLLNNKNKYIYSKQISVNSPLIFHGITFYQIDWQVNCLRLKIGNNFIVQQQLKKIELGNKVFWFANFPINSKQRLFLIVKNLNDNIFIYNSSGKLTNILNLNEEIIINNTSFMVKEIMTSTGLQIKTDPGIQIVYTGFFILILSIGISYLSYSQIWINSYANNLELAGSTSRAVLKFEEDFINIQKKYIIYTFINIYNKK</sequence>
<gene>
    <name evidence="6 9" type="primary">ccs1</name>
    <name evidence="6" type="synonym">ccsB</name>
    <name evidence="9" type="ORF">Plocam_106</name>
</gene>
<accession>A0A1C9CHW1</accession>
<feature type="domain" description="ResB-like" evidence="8">
    <location>
        <begin position="21"/>
        <end position="304"/>
    </location>
</feature>
<evidence type="ECO:0000259" key="8">
    <source>
        <dbReference type="Pfam" id="PF05140"/>
    </source>
</evidence>
<dbReference type="GeneID" id="29074399"/>
<organism evidence="9">
    <name type="scientific">Plocamium cartilagineum</name>
    <name type="common">Red comb weed</name>
    <name type="synonym">Gelidium cartilagineum</name>
    <dbReference type="NCBI Taxonomy" id="31452"/>
    <lineage>
        <taxon>Eukaryota</taxon>
        <taxon>Rhodophyta</taxon>
        <taxon>Florideophyceae</taxon>
        <taxon>Rhodymeniophycidae</taxon>
        <taxon>Plocamiales</taxon>
        <taxon>Plocamiaceae</taxon>
        <taxon>Plocamium</taxon>
    </lineage>
</organism>
<evidence type="ECO:0000256" key="2">
    <source>
        <dbReference type="ARBA" id="ARBA00022692"/>
    </source>
</evidence>
<reference evidence="9" key="1">
    <citation type="journal article" date="2016" name="BMC Biol.">
        <title>Parallel evolution of highly conserved plastid genome architecture in red seaweeds and seed plants.</title>
        <authorList>
            <person name="Lee J."/>
            <person name="Cho C.H."/>
            <person name="Park S.I."/>
            <person name="Choi J.W."/>
            <person name="Song H.S."/>
            <person name="West J.A."/>
            <person name="Bhattacharya D."/>
            <person name="Yoon H.S."/>
        </authorList>
    </citation>
    <scope>NUCLEOTIDE SEQUENCE</scope>
</reference>
<dbReference type="PANTHER" id="PTHR31566">
    <property type="entry name" value="CYTOCHROME C BIOGENESIS PROTEIN CCS1, CHLOROPLASTIC"/>
    <property type="match status" value="1"/>
</dbReference>
<evidence type="ECO:0000256" key="6">
    <source>
        <dbReference type="HAMAP-Rule" id="MF_01392"/>
    </source>
</evidence>
<evidence type="ECO:0000256" key="7">
    <source>
        <dbReference type="SAM" id="Phobius"/>
    </source>
</evidence>
<dbReference type="PANTHER" id="PTHR31566:SF0">
    <property type="entry name" value="CYTOCHROME C BIOGENESIS PROTEIN CCS1, CHLOROPLASTIC"/>
    <property type="match status" value="1"/>
</dbReference>
<evidence type="ECO:0000256" key="4">
    <source>
        <dbReference type="ARBA" id="ARBA00022989"/>
    </source>
</evidence>
<comment type="similarity">
    <text evidence="6">Belongs to the Ccs1/CcsB family.</text>
</comment>
<keyword evidence="5 6" id="KW-0472">Membrane</keyword>
<keyword evidence="4 6" id="KW-1133">Transmembrane helix</keyword>
<dbReference type="Pfam" id="PF05140">
    <property type="entry name" value="ResB"/>
    <property type="match status" value="2"/>
</dbReference>
<comment type="subcellular location">
    <subcellularLocation>
        <location evidence="6">Cellular thylakoid membrane</location>
        <topology evidence="6">Multi-pass membrane protein</topology>
    </subcellularLocation>
    <subcellularLocation>
        <location evidence="1">Membrane</location>
        <topology evidence="1">Multi-pass membrane protein</topology>
    </subcellularLocation>
</comment>
<keyword evidence="2 6" id="KW-0812">Transmembrane</keyword>
<dbReference type="PROSITE" id="PS51257">
    <property type="entry name" value="PROKAR_LIPOPROTEIN"/>
    <property type="match status" value="1"/>
</dbReference>
<protein>
    <recommendedName>
        <fullName evidence="6">Cytochrome c biogenesis protein CcsB</fullName>
    </recommendedName>
</protein>
<dbReference type="EMBL" id="KX284727">
    <property type="protein sequence ID" value="AOM67942.1"/>
    <property type="molecule type" value="Genomic_DNA"/>
</dbReference>
<dbReference type="RefSeq" id="YP_009298004.1">
    <property type="nucleotide sequence ID" value="NC_031179.1"/>
</dbReference>
<geneLocation type="plastid" evidence="9"/>
<evidence type="ECO:0000313" key="9">
    <source>
        <dbReference type="EMBL" id="AOM67942.1"/>
    </source>
</evidence>
<evidence type="ECO:0000256" key="1">
    <source>
        <dbReference type="ARBA" id="ARBA00004141"/>
    </source>
</evidence>
<dbReference type="InterPro" id="IPR023494">
    <property type="entry name" value="Cyt_c_bgen_Ccs1/CcsB/ResB"/>
</dbReference>
<proteinExistence type="inferred from homology"/>
<comment type="function">
    <text evidence="6">Required during biogenesis of c-type cytochromes (cytochrome c6 and cytochrome f) at the step of heme attachment.</text>
</comment>
<feature type="domain" description="ResB-like" evidence="8">
    <location>
        <begin position="360"/>
        <end position="424"/>
    </location>
</feature>
<dbReference type="InterPro" id="IPR007816">
    <property type="entry name" value="ResB-like_domain"/>
</dbReference>
<keyword evidence="9" id="KW-0934">Plastid</keyword>
<feature type="transmembrane region" description="Helical" evidence="7">
    <location>
        <begin position="80"/>
        <end position="99"/>
    </location>
</feature>
<evidence type="ECO:0000256" key="5">
    <source>
        <dbReference type="ARBA" id="ARBA00023136"/>
    </source>
</evidence>
<comment type="subunit">
    <text evidence="6">May interact with CcsA.</text>
</comment>
<dbReference type="AlphaFoldDB" id="A0A1C9CHW1"/>
<dbReference type="HAMAP" id="MF_01392">
    <property type="entry name" value="CytC_Ccs1"/>
    <property type="match status" value="1"/>
</dbReference>
<feature type="transmembrane region" description="Helical" evidence="7">
    <location>
        <begin position="376"/>
        <end position="395"/>
    </location>
</feature>
<dbReference type="GO" id="GO:0017004">
    <property type="term" value="P:cytochrome complex assembly"/>
    <property type="evidence" value="ECO:0007669"/>
    <property type="project" value="UniProtKB-UniRule"/>
</dbReference>